<dbReference type="GO" id="GO:0003677">
    <property type="term" value="F:DNA binding"/>
    <property type="evidence" value="ECO:0007669"/>
    <property type="project" value="InterPro"/>
</dbReference>
<dbReference type="Proteomes" id="UP000287033">
    <property type="component" value="Unassembled WGS sequence"/>
</dbReference>
<dbReference type="InterPro" id="IPR036202">
    <property type="entry name" value="TopoI_DNA-bd_euk_N_sf"/>
</dbReference>
<evidence type="ECO:0000313" key="2">
    <source>
        <dbReference type="EMBL" id="GCC40284.1"/>
    </source>
</evidence>
<gene>
    <name evidence="2" type="ORF">chiPu_0024443</name>
</gene>
<organism evidence="2 3">
    <name type="scientific">Chiloscyllium punctatum</name>
    <name type="common">Brownbanded bambooshark</name>
    <name type="synonym">Hemiscyllium punctatum</name>
    <dbReference type="NCBI Taxonomy" id="137246"/>
    <lineage>
        <taxon>Eukaryota</taxon>
        <taxon>Metazoa</taxon>
        <taxon>Chordata</taxon>
        <taxon>Craniata</taxon>
        <taxon>Vertebrata</taxon>
        <taxon>Chondrichthyes</taxon>
        <taxon>Elasmobranchii</taxon>
        <taxon>Galeomorphii</taxon>
        <taxon>Galeoidea</taxon>
        <taxon>Orectolobiformes</taxon>
        <taxon>Hemiscylliidae</taxon>
        <taxon>Chiloscyllium</taxon>
    </lineage>
</organism>
<feature type="domain" description="DNA topoisomerase I DNA binding eukaryotic-type" evidence="1">
    <location>
        <begin position="51"/>
        <end position="79"/>
    </location>
</feature>
<sequence length="80" mass="9440">CVATVTKIVFSNLNFKHSNLIVRTLRCTFPIAQRVRFAGKRWEEEHYEDGVKWMFLEHSGPLFAPEYEPLPDGIDFYYDV</sequence>
<evidence type="ECO:0000259" key="1">
    <source>
        <dbReference type="Pfam" id="PF02919"/>
    </source>
</evidence>
<proteinExistence type="predicted"/>
<name>A0A401TCF2_CHIPU</name>
<dbReference type="GO" id="GO:0007059">
    <property type="term" value="P:chromosome segregation"/>
    <property type="evidence" value="ECO:0007669"/>
    <property type="project" value="TreeGrafter"/>
</dbReference>
<dbReference type="GO" id="GO:0003917">
    <property type="term" value="F:DNA topoisomerase type I (single strand cut, ATP-independent) activity"/>
    <property type="evidence" value="ECO:0007669"/>
    <property type="project" value="InterPro"/>
</dbReference>
<dbReference type="OrthoDB" id="10070326at2759"/>
<dbReference type="GO" id="GO:0005694">
    <property type="term" value="C:chromosome"/>
    <property type="evidence" value="ECO:0007669"/>
    <property type="project" value="InterPro"/>
</dbReference>
<dbReference type="GO" id="GO:0006260">
    <property type="term" value="P:DNA replication"/>
    <property type="evidence" value="ECO:0007669"/>
    <property type="project" value="TreeGrafter"/>
</dbReference>
<evidence type="ECO:0000313" key="3">
    <source>
        <dbReference type="Proteomes" id="UP000287033"/>
    </source>
</evidence>
<dbReference type="Gene3D" id="2.170.11.10">
    <property type="entry name" value="DNA Topoisomerase I, domain 2"/>
    <property type="match status" value="1"/>
</dbReference>
<dbReference type="GO" id="GO:0005730">
    <property type="term" value="C:nucleolus"/>
    <property type="evidence" value="ECO:0007669"/>
    <property type="project" value="TreeGrafter"/>
</dbReference>
<dbReference type="InterPro" id="IPR008336">
    <property type="entry name" value="TopoI_DNA-bd_euk"/>
</dbReference>
<dbReference type="AlphaFoldDB" id="A0A401TCF2"/>
<comment type="caution">
    <text evidence="2">The sequence shown here is derived from an EMBL/GenBank/DDBJ whole genome shotgun (WGS) entry which is preliminary data.</text>
</comment>
<dbReference type="PANTHER" id="PTHR10290:SF3">
    <property type="entry name" value="DNA TOPOISOMERASE 1"/>
    <property type="match status" value="1"/>
</dbReference>
<keyword evidence="3" id="KW-1185">Reference proteome</keyword>
<dbReference type="STRING" id="137246.A0A401TCF2"/>
<dbReference type="SUPFAM" id="SSF56741">
    <property type="entry name" value="Eukaryotic DNA topoisomerase I, N-terminal DNA-binding fragment"/>
    <property type="match status" value="1"/>
</dbReference>
<dbReference type="InterPro" id="IPR013030">
    <property type="entry name" value="DNA_topo_DNA_db_N_dom2"/>
</dbReference>
<dbReference type="Pfam" id="PF02919">
    <property type="entry name" value="Topoisom_I_N"/>
    <property type="match status" value="1"/>
</dbReference>
<reference evidence="2 3" key="1">
    <citation type="journal article" date="2018" name="Nat. Ecol. Evol.">
        <title>Shark genomes provide insights into elasmobranch evolution and the origin of vertebrates.</title>
        <authorList>
            <person name="Hara Y"/>
            <person name="Yamaguchi K"/>
            <person name="Onimaru K"/>
            <person name="Kadota M"/>
            <person name="Koyanagi M"/>
            <person name="Keeley SD"/>
            <person name="Tatsumi K"/>
            <person name="Tanaka K"/>
            <person name="Motone F"/>
            <person name="Kageyama Y"/>
            <person name="Nozu R"/>
            <person name="Adachi N"/>
            <person name="Nishimura O"/>
            <person name="Nakagawa R"/>
            <person name="Tanegashima C"/>
            <person name="Kiyatake I"/>
            <person name="Matsumoto R"/>
            <person name="Murakumo K"/>
            <person name="Nishida K"/>
            <person name="Terakita A"/>
            <person name="Kuratani S"/>
            <person name="Sato K"/>
            <person name="Hyodo S Kuraku.S."/>
        </authorList>
    </citation>
    <scope>NUCLEOTIDE SEQUENCE [LARGE SCALE GENOMIC DNA]</scope>
</reference>
<accession>A0A401TCF2</accession>
<feature type="non-terminal residue" evidence="2">
    <location>
        <position position="1"/>
    </location>
</feature>
<dbReference type="InterPro" id="IPR051062">
    <property type="entry name" value="Topoisomerase_IB"/>
</dbReference>
<dbReference type="EMBL" id="BEZZ01039683">
    <property type="protein sequence ID" value="GCC40284.1"/>
    <property type="molecule type" value="Genomic_DNA"/>
</dbReference>
<protein>
    <recommendedName>
        <fullName evidence="1">DNA topoisomerase I DNA binding eukaryotic-type domain-containing protein</fullName>
    </recommendedName>
</protein>
<dbReference type="GO" id="GO:0006265">
    <property type="term" value="P:DNA topological change"/>
    <property type="evidence" value="ECO:0007669"/>
    <property type="project" value="InterPro"/>
</dbReference>
<dbReference type="PANTHER" id="PTHR10290">
    <property type="entry name" value="DNA TOPOISOMERASE I"/>
    <property type="match status" value="1"/>
</dbReference>